<comment type="subcellular location">
    <subcellularLocation>
        <location evidence="10">Cytoplasm</location>
    </subcellularLocation>
    <text evidence="10">Associated with the membrane possibly through PlsY.</text>
</comment>
<evidence type="ECO:0000256" key="6">
    <source>
        <dbReference type="ARBA" id="ARBA00023209"/>
    </source>
</evidence>
<comment type="pathway">
    <text evidence="10">Lipid metabolism; phospholipid metabolism.</text>
</comment>
<dbReference type="HAMAP" id="MF_00019">
    <property type="entry name" value="PlsX"/>
    <property type="match status" value="1"/>
</dbReference>
<evidence type="ECO:0000256" key="3">
    <source>
        <dbReference type="ARBA" id="ARBA00022516"/>
    </source>
</evidence>
<keyword evidence="11" id="KW-0012">Acyltransferase</keyword>
<dbReference type="PANTHER" id="PTHR30100:SF1">
    <property type="entry name" value="PHOSPHATE ACYLTRANSFERASE"/>
    <property type="match status" value="1"/>
</dbReference>
<evidence type="ECO:0000256" key="2">
    <source>
        <dbReference type="ARBA" id="ARBA00022490"/>
    </source>
</evidence>
<protein>
    <recommendedName>
        <fullName evidence="8 10">Phosphate acyltransferase</fullName>
        <ecNumber evidence="8 10">2.3.1.274</ecNumber>
    </recommendedName>
    <alternativeName>
        <fullName evidence="10">Acyl-ACP phosphotransacylase</fullName>
    </alternativeName>
    <alternativeName>
        <fullName evidence="10">Acyl-[acyl-carrier-protein]--phosphate acyltransferase</fullName>
    </alternativeName>
    <alternativeName>
        <fullName evidence="10">Phosphate-acyl-ACP acyltransferase</fullName>
    </alternativeName>
</protein>
<dbReference type="PANTHER" id="PTHR30100">
    <property type="entry name" value="FATTY ACID/PHOSPHOLIPID SYNTHESIS PROTEIN PLSX"/>
    <property type="match status" value="1"/>
</dbReference>
<keyword evidence="7 10" id="KW-1208">Phospholipid metabolism</keyword>
<keyword evidence="3 10" id="KW-0444">Lipid biosynthesis</keyword>
<comment type="catalytic activity">
    <reaction evidence="1 10">
        <text>a fatty acyl-[ACP] + phosphate = an acyl phosphate + holo-[ACP]</text>
        <dbReference type="Rhea" id="RHEA:42292"/>
        <dbReference type="Rhea" id="RHEA-COMP:9685"/>
        <dbReference type="Rhea" id="RHEA-COMP:14125"/>
        <dbReference type="ChEBI" id="CHEBI:43474"/>
        <dbReference type="ChEBI" id="CHEBI:59918"/>
        <dbReference type="ChEBI" id="CHEBI:64479"/>
        <dbReference type="ChEBI" id="CHEBI:138651"/>
        <dbReference type="EC" id="2.3.1.274"/>
    </reaction>
</comment>
<accession>A0ABQ1J3F4</accession>
<comment type="function">
    <text evidence="10">Catalyzes the reversible formation of acyl-phosphate (acyl-PO(4)) from acyl-[acyl-carrier-protein] (acyl-ACP). This enzyme utilizes acyl-ACP as fatty acyl donor, but not acyl-CoA.</text>
</comment>
<keyword evidence="5 10" id="KW-0443">Lipid metabolism</keyword>
<evidence type="ECO:0000313" key="12">
    <source>
        <dbReference type="Proteomes" id="UP000628854"/>
    </source>
</evidence>
<evidence type="ECO:0000256" key="9">
    <source>
        <dbReference type="ARBA" id="ARBA00046608"/>
    </source>
</evidence>
<keyword evidence="6 10" id="KW-0594">Phospholipid biosynthesis</keyword>
<dbReference type="Gene3D" id="3.40.718.10">
    <property type="entry name" value="Isopropylmalate Dehydrogenase"/>
    <property type="match status" value="1"/>
</dbReference>
<dbReference type="Proteomes" id="UP000628854">
    <property type="component" value="Unassembled WGS sequence"/>
</dbReference>
<proteinExistence type="inferred from homology"/>
<evidence type="ECO:0000256" key="5">
    <source>
        <dbReference type="ARBA" id="ARBA00023098"/>
    </source>
</evidence>
<sequence length="345" mass="35784">MKPISLSVDAMGGDAAPDVVIDGLDLFFATRSDAHVILHGNADLLTTSVQSRSWSDACTIVDQPDVVAMDAKPSSALRRAKGTSMWGMIETVKQGEAHAGVSAGNTGALMAMSMLALRKMPGVHRPGMTAVWPTLKGRSVVLDVGANLDADAEQLVEFAVMGESYARAVFGKEKPTVGLLNIGSEEEKGRDAIKLAAELLRNRDLGIDFRGFIEGNDISTGLVDVVVTDGFTGNVALKTAEGTARLVSTYVRAALSSSLLSKAGAALAASGLRELKSKLNPSSVNGGVLLGLNGVIVKSHGGTDAEGFSTAVKLAADLAQSSYMDEVAAGLNRVSRLGTSPETVE</sequence>
<keyword evidence="4 10" id="KW-0808">Transferase</keyword>
<comment type="similarity">
    <text evidence="10">Belongs to the PlsX family.</text>
</comment>
<dbReference type="NCBIfam" id="TIGR00182">
    <property type="entry name" value="plsX"/>
    <property type="match status" value="1"/>
</dbReference>
<evidence type="ECO:0000256" key="10">
    <source>
        <dbReference type="HAMAP-Rule" id="MF_00019"/>
    </source>
</evidence>
<dbReference type="InterPro" id="IPR003664">
    <property type="entry name" value="FA_synthesis"/>
</dbReference>
<dbReference type="InterPro" id="IPR012281">
    <property type="entry name" value="Phospholipid_synth_PlsX-like"/>
</dbReference>
<keyword evidence="12" id="KW-1185">Reference proteome</keyword>
<dbReference type="PIRSF" id="PIRSF002465">
    <property type="entry name" value="Phsphlp_syn_PlsX"/>
    <property type="match status" value="1"/>
</dbReference>
<dbReference type="Pfam" id="PF02504">
    <property type="entry name" value="FA_synthesis"/>
    <property type="match status" value="1"/>
</dbReference>
<dbReference type="EC" id="2.3.1.274" evidence="8 10"/>
<comment type="subunit">
    <text evidence="9 10">Homodimer. Probably interacts with PlsY.</text>
</comment>
<dbReference type="EMBL" id="BMKF01000001">
    <property type="protein sequence ID" value="GGB59126.1"/>
    <property type="molecule type" value="Genomic_DNA"/>
</dbReference>
<gene>
    <name evidence="10 11" type="primary">plsX</name>
    <name evidence="11" type="ORF">GCM10011503_04470</name>
</gene>
<evidence type="ECO:0000256" key="4">
    <source>
        <dbReference type="ARBA" id="ARBA00022679"/>
    </source>
</evidence>
<evidence type="ECO:0000313" key="11">
    <source>
        <dbReference type="EMBL" id="GGB59126.1"/>
    </source>
</evidence>
<evidence type="ECO:0000256" key="8">
    <source>
        <dbReference type="ARBA" id="ARBA00024069"/>
    </source>
</evidence>
<keyword evidence="2 10" id="KW-0963">Cytoplasm</keyword>
<reference evidence="12" key="1">
    <citation type="journal article" date="2019" name="Int. J. Syst. Evol. Microbiol.">
        <title>The Global Catalogue of Microorganisms (GCM) 10K type strain sequencing project: providing services to taxonomists for standard genome sequencing and annotation.</title>
        <authorList>
            <consortium name="The Broad Institute Genomics Platform"/>
            <consortium name="The Broad Institute Genome Sequencing Center for Infectious Disease"/>
            <person name="Wu L."/>
            <person name="Ma J."/>
        </authorList>
    </citation>
    <scope>NUCLEOTIDE SEQUENCE [LARGE SCALE GENOMIC DNA]</scope>
    <source>
        <strain evidence="12">CGMCC 1.15928</strain>
    </source>
</reference>
<dbReference type="GO" id="GO:0016746">
    <property type="term" value="F:acyltransferase activity"/>
    <property type="evidence" value="ECO:0007669"/>
    <property type="project" value="UniProtKB-KW"/>
</dbReference>
<evidence type="ECO:0000256" key="7">
    <source>
        <dbReference type="ARBA" id="ARBA00023264"/>
    </source>
</evidence>
<dbReference type="SUPFAM" id="SSF53659">
    <property type="entry name" value="Isocitrate/Isopropylmalate dehydrogenase-like"/>
    <property type="match status" value="1"/>
</dbReference>
<name>A0ABQ1J3F4_9PROT</name>
<organism evidence="11 12">
    <name type="scientific">Henriciella pelagia</name>
    <dbReference type="NCBI Taxonomy" id="1977912"/>
    <lineage>
        <taxon>Bacteria</taxon>
        <taxon>Pseudomonadati</taxon>
        <taxon>Pseudomonadota</taxon>
        <taxon>Alphaproteobacteria</taxon>
        <taxon>Hyphomonadales</taxon>
        <taxon>Hyphomonadaceae</taxon>
        <taxon>Henriciella</taxon>
    </lineage>
</organism>
<comment type="caution">
    <text evidence="11">The sequence shown here is derived from an EMBL/GenBank/DDBJ whole genome shotgun (WGS) entry which is preliminary data.</text>
</comment>
<evidence type="ECO:0000256" key="1">
    <source>
        <dbReference type="ARBA" id="ARBA00001232"/>
    </source>
</evidence>